<protein>
    <submittedName>
        <fullName evidence="4">Unannotated protein</fullName>
    </submittedName>
</protein>
<dbReference type="PANTHER" id="PTHR22625">
    <property type="entry name" value="PLEXIN"/>
    <property type="match status" value="1"/>
</dbReference>
<dbReference type="SUPFAM" id="SSF49899">
    <property type="entry name" value="Concanavalin A-like lectins/glucanases"/>
    <property type="match status" value="2"/>
</dbReference>
<dbReference type="Gene3D" id="2.60.40.10">
    <property type="entry name" value="Immunoglobulins"/>
    <property type="match status" value="3"/>
</dbReference>
<evidence type="ECO:0000313" key="4">
    <source>
        <dbReference type="EMBL" id="CAB4780054.1"/>
    </source>
</evidence>
<dbReference type="InterPro" id="IPR002909">
    <property type="entry name" value="IPT_dom"/>
</dbReference>
<dbReference type="Pfam" id="PF18998">
    <property type="entry name" value="Flg_new_2"/>
    <property type="match status" value="2"/>
</dbReference>
<reference evidence="4" key="1">
    <citation type="submission" date="2020-05" db="EMBL/GenBank/DDBJ databases">
        <authorList>
            <person name="Chiriac C."/>
            <person name="Salcher M."/>
            <person name="Ghai R."/>
            <person name="Kavagutti S V."/>
        </authorList>
    </citation>
    <scope>NUCLEOTIDE SEQUENCE</scope>
</reference>
<feature type="domain" description="IPT/TIG" evidence="3">
    <location>
        <begin position="644"/>
        <end position="725"/>
    </location>
</feature>
<evidence type="ECO:0000259" key="3">
    <source>
        <dbReference type="SMART" id="SM00429"/>
    </source>
</evidence>
<dbReference type="Pfam" id="PF01833">
    <property type="entry name" value="TIG"/>
    <property type="match status" value="3"/>
</dbReference>
<keyword evidence="2" id="KW-0175">Coiled coil</keyword>
<dbReference type="InterPro" id="IPR042229">
    <property type="entry name" value="Listeria/Bacterioides_rpt_sf"/>
</dbReference>
<dbReference type="SMART" id="SM00429">
    <property type="entry name" value="IPT"/>
    <property type="match status" value="3"/>
</dbReference>
<dbReference type="Pfam" id="PF13385">
    <property type="entry name" value="Laminin_G_3"/>
    <property type="match status" value="2"/>
</dbReference>
<dbReference type="PANTHER" id="PTHR22625:SF70">
    <property type="entry name" value="PLEXIN A, ISOFORM A"/>
    <property type="match status" value="1"/>
</dbReference>
<comment type="subcellular location">
    <subcellularLocation>
        <location evidence="1">Cell envelope</location>
    </subcellularLocation>
</comment>
<evidence type="ECO:0000256" key="2">
    <source>
        <dbReference type="SAM" id="Coils"/>
    </source>
</evidence>
<dbReference type="InterPro" id="IPR013378">
    <property type="entry name" value="InlB-like_B-rpt"/>
</dbReference>
<dbReference type="CDD" id="cd00102">
    <property type="entry name" value="IPT"/>
    <property type="match status" value="1"/>
</dbReference>
<feature type="domain" description="IPT/TIG" evidence="3">
    <location>
        <begin position="561"/>
        <end position="642"/>
    </location>
</feature>
<accession>A0A6J6W9B0</accession>
<dbReference type="InterPro" id="IPR013783">
    <property type="entry name" value="Ig-like_fold"/>
</dbReference>
<gene>
    <name evidence="4" type="ORF">UFOPK2928_00728</name>
</gene>
<name>A0A6J6W9B0_9ZZZZ</name>
<feature type="coiled-coil region" evidence="2">
    <location>
        <begin position="1263"/>
        <end position="1297"/>
    </location>
</feature>
<dbReference type="GO" id="GO:0017154">
    <property type="term" value="F:semaphorin receptor activity"/>
    <property type="evidence" value="ECO:0007669"/>
    <property type="project" value="InterPro"/>
</dbReference>
<proteinExistence type="predicted"/>
<dbReference type="InterPro" id="IPR013320">
    <property type="entry name" value="ConA-like_dom_sf"/>
</dbReference>
<feature type="domain" description="IPT/TIG" evidence="3">
    <location>
        <begin position="475"/>
        <end position="557"/>
    </location>
</feature>
<dbReference type="Gene3D" id="2.60.40.4270">
    <property type="entry name" value="Listeria-Bacteroides repeat domain"/>
    <property type="match status" value="3"/>
</dbReference>
<evidence type="ECO:0000256" key="1">
    <source>
        <dbReference type="ARBA" id="ARBA00004196"/>
    </source>
</evidence>
<dbReference type="EMBL" id="CAEZZY010000070">
    <property type="protein sequence ID" value="CAB4780054.1"/>
    <property type="molecule type" value="Genomic_DNA"/>
</dbReference>
<dbReference type="GO" id="GO:0030313">
    <property type="term" value="C:cell envelope"/>
    <property type="evidence" value="ECO:0007669"/>
    <property type="project" value="UniProtKB-SubCell"/>
</dbReference>
<organism evidence="4">
    <name type="scientific">freshwater metagenome</name>
    <dbReference type="NCBI Taxonomy" id="449393"/>
    <lineage>
        <taxon>unclassified sequences</taxon>
        <taxon>metagenomes</taxon>
        <taxon>ecological metagenomes</taxon>
    </lineage>
</organism>
<dbReference type="SUPFAM" id="SSF81296">
    <property type="entry name" value="E set domains"/>
    <property type="match status" value="3"/>
</dbReference>
<dbReference type="Pfam" id="PF09479">
    <property type="entry name" value="Flg_new"/>
    <property type="match status" value="3"/>
</dbReference>
<dbReference type="InterPro" id="IPR014756">
    <property type="entry name" value="Ig_E-set"/>
</dbReference>
<dbReference type="InterPro" id="IPR044060">
    <property type="entry name" value="Bacterial_rp_domain"/>
</dbReference>
<sequence length="1433" mass="148544">MESRTSSQRLIFSIICGLLFSSLSIFYIPSARAADGDPGSIAFTTPGSDALKYDTPTADIGFGTGDFTLEYWWKPKVSTRSDVLDFWRSQTSSSTEVTRMILGSSIGNSNLMFYADGGGLGGGITSDISLASVLNTWNHFALTRSGTNITFWVNGINKGTKSISANVNFGSEMSLSVMRDHYGAGIPDGSGNLTDVRVIKGVANYTTNFNPPSSPLTLTASTKLLLNTNQGVNFLDDSSISAIRLTKINNPVSSTDSPYKLGSISFNGSDQWLTVAGNANTSMGTGDFTWECWVKTNGVGADYQAFFDSRANPLAGGDTTGFYFGFNYKNLKPMYYTNGMQAESSIGVTAGSWTHVALTRSSGTIRIFVNGLVAATRLNDTTNLTNQRIFIGSGGNGLKFNGNLSNLSITKGRAKYTSAFTPSSSSLSVEADTQLLLGTPQNGSYLNDSSPNLFVATRSGTPSSNSDSPFPFYLPPTISTISPESGGTLGNSLVTISGTSLSRVTEVTFGGVPGTDLIISSSTSIQVRTPSGSRGSISVVVTSPSGSATVANGFTYVLLPSPSISSLSVTRGLLVGGNTTVITGSNLDTATSVTVGGAAAAIISNTSTSLAVTTPAGTLGAKDVVVTTSGGTATQTLAFTYVGVPTIAALSVSSGLGSGGTSTTISGTHLDSTTIVYIGDETATIITNSSTAILVTTRGGSDGAKNVSLSNAGGSATSIGAFTYFSKFAVSYAGGVGSSGTAPTQVSLAPNDTFTVASGSSISKTGYTFSKWKDAGNVEYLPGATYTVTNTDVTLTAQWTLNNYTVNFLAGAHGDIAGETTQNIDHGSSSSQVTAAPDPNYHFVYWSDASTVNPRTISSVETTTSLTATFAIDTYTATYNSGENGTISGTSIQTINHGESTTSVTATPSANYHFISWSDGVLTATRLDAALTGSITKTASFAIDAHAITFNANGGSGGTTVSVNYNENALALAPTVSKSQYTFAGWAETVTASSIATWTVVGPKTLYSLWTPKIYTITYVGESGTALTASETFTVGNSPIQLQSATRAGYKFNGWYTDKTGGSLLGITGANYTPTDTATVHAQWTQASLVGLSSPTSFGTIIATSGNDGGISATRSGTKAEIDYFADSLPVNTVITAYLQGSTAYAASQLAGVSNLLLSVVVAWKAPDETVPVVDPTKSAIRLKITNPSIKRGAKVYSIAGDTSTILTTATQDGFVVIELREDPEIVIANPVEVPAPPAPVPPSIIAAPAIDNSAAEDASKLKAAQELAAKDLQAAREKAEAEIKAAQDAEDSEAKLKAESDARIAAELKAKEDAEIAAKLAAQKIVPEVTLYSISPSLKLSVYDATYLKSYVATLKPKATVTCIGYIYPKNTTLAKAKLKATSQAAAICKLIKAQRKTLTTKVVVYPSSKAPKAAAGAKWVAVSYRVDGFKS</sequence>
<dbReference type="NCBIfam" id="TIGR02543">
    <property type="entry name" value="List_Bact_rpt"/>
    <property type="match status" value="1"/>
</dbReference>
<dbReference type="InterPro" id="IPR031148">
    <property type="entry name" value="Plexin"/>
</dbReference>
<dbReference type="Gene3D" id="2.60.120.200">
    <property type="match status" value="2"/>
</dbReference>